<evidence type="ECO:0000256" key="1">
    <source>
        <dbReference type="SAM" id="Coils"/>
    </source>
</evidence>
<comment type="caution">
    <text evidence="3">The sequence shown here is derived from an EMBL/GenBank/DDBJ whole genome shotgun (WGS) entry which is preliminary data.</text>
</comment>
<organism evidence="3 4">
    <name type="scientific">Aquimarina algicola</name>
    <dbReference type="NCBI Taxonomy" id="2589995"/>
    <lineage>
        <taxon>Bacteria</taxon>
        <taxon>Pseudomonadati</taxon>
        <taxon>Bacteroidota</taxon>
        <taxon>Flavobacteriia</taxon>
        <taxon>Flavobacteriales</taxon>
        <taxon>Flavobacteriaceae</taxon>
        <taxon>Aquimarina</taxon>
    </lineage>
</organism>
<feature type="transmembrane region" description="Helical" evidence="2">
    <location>
        <begin position="46"/>
        <end position="68"/>
    </location>
</feature>
<dbReference type="AlphaFoldDB" id="A0A504JRM4"/>
<keyword evidence="4" id="KW-1185">Reference proteome</keyword>
<dbReference type="OrthoDB" id="1119072at2"/>
<evidence type="ECO:0000256" key="2">
    <source>
        <dbReference type="SAM" id="Phobius"/>
    </source>
</evidence>
<accession>A0A504JRM4</accession>
<dbReference type="Proteomes" id="UP000315540">
    <property type="component" value="Unassembled WGS sequence"/>
</dbReference>
<keyword evidence="2" id="KW-1133">Transmembrane helix</keyword>
<sequence>MKVIKDEDLLYLHYQIEKAEVQQKKLEDSLKEKTDKLKKSKKSNRFLGSLTLAFFLLTVFLVANSFYFSKRSKANKTFDETLSVAQKELLQTREELTSLKQEKYDLQQIKDLYLYRSLINKDTVYSVQVKAFNTNKVPSISKKYTNSLFYNDSTLYRMSLGIFETLHEAQEFRKTLMESGFDERIFVISYKEGKRLKIEDFQ</sequence>
<protein>
    <recommendedName>
        <fullName evidence="5">SPOR domain-containing protein</fullName>
    </recommendedName>
</protein>
<keyword evidence="2" id="KW-0812">Transmembrane</keyword>
<evidence type="ECO:0000313" key="3">
    <source>
        <dbReference type="EMBL" id="TPN89030.1"/>
    </source>
</evidence>
<feature type="coiled-coil region" evidence="1">
    <location>
        <begin position="16"/>
        <end position="43"/>
    </location>
</feature>
<dbReference type="RefSeq" id="WP_140589193.1">
    <property type="nucleotide sequence ID" value="NZ_VFWZ01000001.1"/>
</dbReference>
<keyword evidence="1" id="KW-0175">Coiled coil</keyword>
<reference evidence="3 4" key="1">
    <citation type="submission" date="2019-06" db="EMBL/GenBank/DDBJ databases">
        <authorList>
            <person name="Meng X."/>
        </authorList>
    </citation>
    <scope>NUCLEOTIDE SEQUENCE [LARGE SCALE GENOMIC DNA]</scope>
    <source>
        <strain evidence="3 4">M625</strain>
    </source>
</reference>
<proteinExistence type="predicted"/>
<name>A0A504JRM4_9FLAO</name>
<dbReference type="EMBL" id="VFWZ01000001">
    <property type="protein sequence ID" value="TPN89030.1"/>
    <property type="molecule type" value="Genomic_DNA"/>
</dbReference>
<evidence type="ECO:0008006" key="5">
    <source>
        <dbReference type="Google" id="ProtNLM"/>
    </source>
</evidence>
<evidence type="ECO:0000313" key="4">
    <source>
        <dbReference type="Proteomes" id="UP000315540"/>
    </source>
</evidence>
<keyword evidence="2" id="KW-0472">Membrane</keyword>
<gene>
    <name evidence="3" type="ORF">FHK87_02085</name>
</gene>